<dbReference type="AlphaFoldDB" id="A0AAJ5WQP1"/>
<sequence>MSCMIIARWAHPLFLVCLLLPAALLAQDVNVLLAKARQAEKAFQEKEALQAYLQVLQQEPRHLAALCRTSELYNILGERQGAKDKQKEYYRSAEQYARQALQADPNSAEANFVMAAAMGRRALIESGEEKIKAVKDIREYALKAIKLDPNSYKGYHVLGKWHYEVSDLSALERWLVKVAFKALPPASLEEAISHFERSKQLNPHFLLNYYELARCRERNKEAAKAISLLEAMLQLPNASAGDASLKDKARSLLKSLQ</sequence>
<evidence type="ECO:0000256" key="4">
    <source>
        <dbReference type="ARBA" id="ARBA00022737"/>
    </source>
</evidence>
<dbReference type="PANTHER" id="PTHR16056">
    <property type="entry name" value="REGULATOR OF MICROTUBULE DYNAMICS PROTEIN"/>
    <property type="match status" value="1"/>
</dbReference>
<accession>A0AAJ5WQP1</accession>
<dbReference type="EMBL" id="CP119311">
    <property type="protein sequence ID" value="WEK33992.1"/>
    <property type="molecule type" value="Genomic_DNA"/>
</dbReference>
<keyword evidence="5" id="KW-0802">TPR repeat</keyword>
<dbReference type="GO" id="GO:0008017">
    <property type="term" value="F:microtubule binding"/>
    <property type="evidence" value="ECO:0007669"/>
    <property type="project" value="TreeGrafter"/>
</dbReference>
<dbReference type="InterPro" id="IPR049039">
    <property type="entry name" value="RMD1-3_a_helical_rpt"/>
</dbReference>
<dbReference type="GO" id="GO:0005876">
    <property type="term" value="C:spindle microtubule"/>
    <property type="evidence" value="ECO:0007669"/>
    <property type="project" value="TreeGrafter"/>
</dbReference>
<dbReference type="PANTHER" id="PTHR16056:SF16">
    <property type="entry name" value="REGULATOR OF MICROTUBULE DYNAMICS PROTEIN 1"/>
    <property type="match status" value="1"/>
</dbReference>
<evidence type="ECO:0000256" key="5">
    <source>
        <dbReference type="ARBA" id="ARBA00022803"/>
    </source>
</evidence>
<dbReference type="InterPro" id="IPR011990">
    <property type="entry name" value="TPR-like_helical_dom_sf"/>
</dbReference>
<comment type="subcellular location">
    <subcellularLocation>
        <location evidence="1">Cytoplasm</location>
        <location evidence="1">Cytoskeleton</location>
    </subcellularLocation>
</comment>
<evidence type="ECO:0000313" key="9">
    <source>
        <dbReference type="EMBL" id="WEK33992.1"/>
    </source>
</evidence>
<evidence type="ECO:0000256" key="7">
    <source>
        <dbReference type="ARBA" id="ARBA00039966"/>
    </source>
</evidence>
<dbReference type="SUPFAM" id="SSF48452">
    <property type="entry name" value="TPR-like"/>
    <property type="match status" value="1"/>
</dbReference>
<dbReference type="GO" id="GO:0097431">
    <property type="term" value="C:mitotic spindle pole"/>
    <property type="evidence" value="ECO:0007669"/>
    <property type="project" value="TreeGrafter"/>
</dbReference>
<reference evidence="9" key="1">
    <citation type="submission" date="2023-03" db="EMBL/GenBank/DDBJ databases">
        <title>Andean soil-derived lignocellulolytic bacterial consortium as a source of novel taxa and putative plastic-active enzymes.</title>
        <authorList>
            <person name="Diaz-Garcia L."/>
            <person name="Chuvochina M."/>
            <person name="Feuerriegel G."/>
            <person name="Bunk B."/>
            <person name="Sproer C."/>
            <person name="Streit W.R."/>
            <person name="Rodriguez L.M."/>
            <person name="Overmann J."/>
            <person name="Jimenez D.J."/>
        </authorList>
    </citation>
    <scope>NUCLEOTIDE SEQUENCE</scope>
    <source>
        <strain evidence="9">MAG 7</strain>
    </source>
</reference>
<evidence type="ECO:0000256" key="8">
    <source>
        <dbReference type="ARBA" id="ARBA00041958"/>
    </source>
</evidence>
<gene>
    <name evidence="9" type="ORF">P0Y53_16005</name>
</gene>
<dbReference type="Pfam" id="PF21033">
    <property type="entry name" value="RMD1-3"/>
    <property type="match status" value="1"/>
</dbReference>
<proteinExistence type="predicted"/>
<protein>
    <recommendedName>
        <fullName evidence="7">Regulator of microtubule dynamics protein 1</fullName>
    </recommendedName>
    <alternativeName>
        <fullName evidence="8">Protein FAM82B</fullName>
    </alternativeName>
</protein>
<evidence type="ECO:0000313" key="10">
    <source>
        <dbReference type="Proteomes" id="UP001220610"/>
    </source>
</evidence>
<evidence type="ECO:0000256" key="6">
    <source>
        <dbReference type="ARBA" id="ARBA00023212"/>
    </source>
</evidence>
<keyword evidence="3" id="KW-0963">Cytoplasm</keyword>
<dbReference type="Gene3D" id="1.25.40.10">
    <property type="entry name" value="Tetratricopeptide repeat domain"/>
    <property type="match status" value="2"/>
</dbReference>
<comment type="subunit">
    <text evidence="2">Interacts with microtubules.</text>
</comment>
<evidence type="ECO:0000256" key="2">
    <source>
        <dbReference type="ARBA" id="ARBA00011375"/>
    </source>
</evidence>
<evidence type="ECO:0000256" key="1">
    <source>
        <dbReference type="ARBA" id="ARBA00004245"/>
    </source>
</evidence>
<dbReference type="GO" id="GO:0005737">
    <property type="term" value="C:cytoplasm"/>
    <property type="evidence" value="ECO:0007669"/>
    <property type="project" value="TreeGrafter"/>
</dbReference>
<dbReference type="Proteomes" id="UP001220610">
    <property type="component" value="Chromosome"/>
</dbReference>
<keyword evidence="6" id="KW-0206">Cytoskeleton</keyword>
<organism evidence="9 10">
    <name type="scientific">Candidatus Pseudobacter hemicellulosilyticus</name>
    <dbReference type="NCBI Taxonomy" id="3121375"/>
    <lineage>
        <taxon>Bacteria</taxon>
        <taxon>Pseudomonadati</taxon>
        <taxon>Bacteroidota</taxon>
        <taxon>Chitinophagia</taxon>
        <taxon>Chitinophagales</taxon>
        <taxon>Chitinophagaceae</taxon>
        <taxon>Pseudobacter</taxon>
    </lineage>
</organism>
<name>A0AAJ5WQP1_9BACT</name>
<evidence type="ECO:0000256" key="3">
    <source>
        <dbReference type="ARBA" id="ARBA00022490"/>
    </source>
</evidence>
<keyword evidence="4" id="KW-0677">Repeat</keyword>